<keyword evidence="3" id="KW-1003">Cell membrane</keyword>
<feature type="transmembrane region" description="Helical" evidence="8">
    <location>
        <begin position="217"/>
        <end position="241"/>
    </location>
</feature>
<feature type="transmembrane region" description="Helical" evidence="8">
    <location>
        <begin position="444"/>
        <end position="464"/>
    </location>
</feature>
<dbReference type="Proteomes" id="UP000183208">
    <property type="component" value="Unassembled WGS sequence"/>
</dbReference>
<evidence type="ECO:0000313" key="10">
    <source>
        <dbReference type="Proteomes" id="UP000183208"/>
    </source>
</evidence>
<feature type="transmembrane region" description="Helical" evidence="8">
    <location>
        <begin position="146"/>
        <end position="169"/>
    </location>
</feature>
<feature type="transmembrane region" description="Helical" evidence="8">
    <location>
        <begin position="67"/>
        <end position="88"/>
    </location>
</feature>
<dbReference type="Pfam" id="PF01554">
    <property type="entry name" value="MatE"/>
    <property type="match status" value="2"/>
</dbReference>
<dbReference type="OrthoDB" id="9806302at2"/>
<feature type="transmembrane region" description="Helical" evidence="8">
    <location>
        <begin position="253"/>
        <end position="272"/>
    </location>
</feature>
<sequence>MQASRVMSCQTDELSRSEKCSRESRDARGAPGVESRRHGDADRQPRGRAADFDSRTRMLLEKPIAPTILRLALPNATVMAVYVLMALLEVYFVSRLGVDALAGVAPVFPLVSLVASIAQGAIGGGIVTTVARALGTGRTSDASEYAWYAVALSIPLGVVTTAAMFALGPSLYGYMGTTGNALAIAVSYSSIIFAGATLIWMFNFLMAVVRGTGNLRVPVIVVCGGALIFVPLSGALIFGAFGCPGLGPSGGAVAMLAYYALGTLAYAAYLWGRFGVLKPSFHVPKLSLAPTLAILRIGGMSAIVSASTNLTLAIVTVYVGMSGIEALAGYAAGSRLEFLLVPLCYGIGGPVGIVISANLGAGQIERAVRTAWVGAFMAFILAELVGLAVAVFPHQWIGIFSQDPSVLKVGAEYLQRVGPFFGFFGLGYVLYCAGQATRRMEASVLAALLRAAIAVLGGFVVVWLKADVTWNFVAVALGMVVFGLFALPPLINRAGYE</sequence>
<evidence type="ECO:0000313" key="9">
    <source>
        <dbReference type="EMBL" id="SED75529.1"/>
    </source>
</evidence>
<evidence type="ECO:0000256" key="3">
    <source>
        <dbReference type="ARBA" id="ARBA00022475"/>
    </source>
</evidence>
<evidence type="ECO:0000256" key="6">
    <source>
        <dbReference type="ARBA" id="ARBA00023136"/>
    </source>
</evidence>
<feature type="transmembrane region" description="Helical" evidence="8">
    <location>
        <begin position="108"/>
        <end position="134"/>
    </location>
</feature>
<dbReference type="PIRSF" id="PIRSF006603">
    <property type="entry name" value="DinF"/>
    <property type="match status" value="1"/>
</dbReference>
<reference evidence="9 10" key="1">
    <citation type="submission" date="2016-10" db="EMBL/GenBank/DDBJ databases">
        <authorList>
            <person name="de Groot N.N."/>
        </authorList>
    </citation>
    <scope>NUCLEOTIDE SEQUENCE [LARGE SCALE GENOMIC DNA]</scope>
    <source>
        <strain evidence="9 10">GAS522</strain>
    </source>
</reference>
<keyword evidence="5 8" id="KW-1133">Transmembrane helix</keyword>
<dbReference type="AlphaFoldDB" id="A0A1M7CV28"/>
<feature type="region of interest" description="Disordered" evidence="7">
    <location>
        <begin position="1"/>
        <end position="52"/>
    </location>
</feature>
<dbReference type="EMBL" id="FNTI01000001">
    <property type="protein sequence ID" value="SED75529.1"/>
    <property type="molecule type" value="Genomic_DNA"/>
</dbReference>
<protein>
    <submittedName>
        <fullName evidence="9">Na+-driven multidrug efflux pump</fullName>
    </submittedName>
</protein>
<dbReference type="PANTHER" id="PTHR43549:SF3">
    <property type="entry name" value="MULTIDRUG RESISTANCE PROTEIN YPNP-RELATED"/>
    <property type="match status" value="1"/>
</dbReference>
<name>A0A1M7CV28_9BRAD</name>
<keyword evidence="6 8" id="KW-0472">Membrane</keyword>
<evidence type="ECO:0000256" key="1">
    <source>
        <dbReference type="ARBA" id="ARBA00004429"/>
    </source>
</evidence>
<evidence type="ECO:0000256" key="2">
    <source>
        <dbReference type="ARBA" id="ARBA00022448"/>
    </source>
</evidence>
<evidence type="ECO:0000256" key="5">
    <source>
        <dbReference type="ARBA" id="ARBA00022989"/>
    </source>
</evidence>
<feature type="compositionally biased region" description="Polar residues" evidence="7">
    <location>
        <begin position="1"/>
        <end position="12"/>
    </location>
</feature>
<proteinExistence type="predicted"/>
<dbReference type="GO" id="GO:0005886">
    <property type="term" value="C:plasma membrane"/>
    <property type="evidence" value="ECO:0007669"/>
    <property type="project" value="UniProtKB-SubCell"/>
</dbReference>
<evidence type="ECO:0000256" key="7">
    <source>
        <dbReference type="SAM" id="MobiDB-lite"/>
    </source>
</evidence>
<dbReference type="PANTHER" id="PTHR43549">
    <property type="entry name" value="MULTIDRUG RESISTANCE PROTEIN YPNP-RELATED"/>
    <property type="match status" value="1"/>
</dbReference>
<feature type="transmembrane region" description="Helical" evidence="8">
    <location>
        <begin position="371"/>
        <end position="393"/>
    </location>
</feature>
<keyword evidence="2" id="KW-0813">Transport</keyword>
<keyword evidence="4 8" id="KW-0812">Transmembrane</keyword>
<comment type="subcellular location">
    <subcellularLocation>
        <location evidence="1">Cell inner membrane</location>
        <topology evidence="1">Multi-pass membrane protein</topology>
    </subcellularLocation>
</comment>
<feature type="transmembrane region" description="Helical" evidence="8">
    <location>
        <begin position="413"/>
        <end position="432"/>
    </location>
</feature>
<dbReference type="InterPro" id="IPR048279">
    <property type="entry name" value="MdtK-like"/>
</dbReference>
<dbReference type="GO" id="GO:0042910">
    <property type="term" value="F:xenobiotic transmembrane transporter activity"/>
    <property type="evidence" value="ECO:0007669"/>
    <property type="project" value="InterPro"/>
</dbReference>
<feature type="transmembrane region" description="Helical" evidence="8">
    <location>
        <begin position="181"/>
        <end position="205"/>
    </location>
</feature>
<dbReference type="InterPro" id="IPR002528">
    <property type="entry name" value="MATE_fam"/>
</dbReference>
<feature type="transmembrane region" description="Helical" evidence="8">
    <location>
        <begin position="293"/>
        <end position="319"/>
    </location>
</feature>
<gene>
    <name evidence="9" type="ORF">SAMN05444171_5049</name>
</gene>
<accession>A0A1M7CV28</accession>
<feature type="transmembrane region" description="Helical" evidence="8">
    <location>
        <begin position="339"/>
        <end position="359"/>
    </location>
</feature>
<dbReference type="GO" id="GO:0015297">
    <property type="term" value="F:antiporter activity"/>
    <property type="evidence" value="ECO:0007669"/>
    <property type="project" value="InterPro"/>
</dbReference>
<organism evidence="9 10">
    <name type="scientific">Bradyrhizobium lablabi</name>
    <dbReference type="NCBI Taxonomy" id="722472"/>
    <lineage>
        <taxon>Bacteria</taxon>
        <taxon>Pseudomonadati</taxon>
        <taxon>Pseudomonadota</taxon>
        <taxon>Alphaproteobacteria</taxon>
        <taxon>Hyphomicrobiales</taxon>
        <taxon>Nitrobacteraceae</taxon>
        <taxon>Bradyrhizobium</taxon>
    </lineage>
</organism>
<feature type="transmembrane region" description="Helical" evidence="8">
    <location>
        <begin position="470"/>
        <end position="491"/>
    </location>
</feature>
<dbReference type="InterPro" id="IPR052031">
    <property type="entry name" value="Membrane_Transporter-Flippase"/>
</dbReference>
<evidence type="ECO:0000256" key="8">
    <source>
        <dbReference type="SAM" id="Phobius"/>
    </source>
</evidence>
<evidence type="ECO:0000256" key="4">
    <source>
        <dbReference type="ARBA" id="ARBA00022692"/>
    </source>
</evidence>
<feature type="compositionally biased region" description="Basic and acidic residues" evidence="7">
    <location>
        <begin position="13"/>
        <end position="52"/>
    </location>
</feature>